<keyword evidence="5 7" id="KW-0167">Capsid protein</keyword>
<dbReference type="InterPro" id="IPR004219">
    <property type="entry name" value="TTvirus_Unk"/>
</dbReference>
<dbReference type="GO" id="GO:0039615">
    <property type="term" value="C:T=1 icosahedral viral capsid"/>
    <property type="evidence" value="ECO:0007669"/>
    <property type="project" value="UniProtKB-UniRule"/>
</dbReference>
<evidence type="ECO:0000256" key="3">
    <source>
        <dbReference type="ARBA" id="ARBA00018091"/>
    </source>
</evidence>
<evidence type="ECO:0000256" key="5">
    <source>
        <dbReference type="ARBA" id="ARBA00022561"/>
    </source>
</evidence>
<comment type="similarity">
    <text evidence="2 7">Belongs to the anelloviridae capsid protein family.</text>
</comment>
<evidence type="ECO:0000256" key="7">
    <source>
        <dbReference type="RuleBase" id="RU361230"/>
    </source>
</evidence>
<feature type="compositionally biased region" description="Acidic residues" evidence="8">
    <location>
        <begin position="688"/>
        <end position="698"/>
    </location>
</feature>
<evidence type="ECO:0000256" key="1">
    <source>
        <dbReference type="ARBA" id="ARBA00004328"/>
    </source>
</evidence>
<sequence length="742" mass="88113">MAWWGFWRRRRRWPKRRWRWRRRRRRPRPRRRRRAARAARRPRVRRRRWRGGWRRRTYIRRTRRRKRRKKFKLTQWHPATVKRCTIRGYIPLIICGTGSTGTSYLNYASHMYDNKRLDPYGGGVSTMMFTLQGLFEEYQRHRNKWSTSNVDLELVRYHGCSMKLYRSPTADFIFQYNRKAPFNDTQLTCPAMQPCVQLNTKGKKIILKSFATKPKGRGSVTVKIPPPTLFQDRWYFQKDLRNVPLVTTKAIAANLRFPFCPPQTDNCCIFFQVLHPFFNNILSITPQYLPTNYEALKKHLSEHFTIREQPQKGGTTGVYFNTFKTEEHIFEPNWTQYKENSANFNTAQNKKYSNISSLWGDNVYTEKIVQAFEDNATNMYDARKRTTFQESKYLSHKTGIFSPILLSQQRLSPDYPGMYWTVTYNPFNDKGIGNKVWIDWCTKNDSQYRETAGRIPILDIPLYAALLGYRDYCSKYYHDRGLHKEVRVTIQCPYTDPPLYNKDNTDMGYVPYDFNFGDGKMPDGAGYIPEEYRFKWYICMFHQQGWMNDIVQCGPFAYNLKEKNVALVCKYKFNFSFGGNPIVTQTLKDPSTQPDYPIPGSGQFPTRLQVTDPKLLNEGYIFRRWDIRRGFYGEKSLKRMQQKPTNADLLTGPSKKPRFEVPAAAQEEDSTSGETKLVPWYESSVTETETEAEAQEETQETHLHEQLKQQLLQQRKLQRHLRFFFEQLVKTQHHLHVPLYPQ</sequence>
<organism evidence="9">
    <name type="scientific">Alphatorquevirus sp</name>
    <dbReference type="NCBI Taxonomy" id="2809145"/>
    <lineage>
        <taxon>Viruses</taxon>
        <taxon>Monodnaviria</taxon>
        <taxon>Shotokuvirae</taxon>
        <taxon>Commensaviricota</taxon>
        <taxon>Cardeaviricetes</taxon>
        <taxon>Sanitavirales</taxon>
        <taxon>Anelloviridae</taxon>
        <taxon>Alphatorquevirus</taxon>
    </lineage>
</organism>
<comment type="subcellular location">
    <subcellularLocation>
        <location evidence="1 7">Virion</location>
    </subcellularLocation>
</comment>
<evidence type="ECO:0000256" key="8">
    <source>
        <dbReference type="SAM" id="MobiDB-lite"/>
    </source>
</evidence>
<proteinExistence type="inferred from homology"/>
<evidence type="ECO:0000313" key="9">
    <source>
        <dbReference type="EMBL" id="UHS18380.1"/>
    </source>
</evidence>
<reference evidence="9" key="1">
    <citation type="journal article" date="2021" name="Cell Host Microbe">
        <title>Global genome analysis reveals a vast and dynamic anellovirus landscape within the human virome.</title>
        <authorList>
            <person name="Arze C.A."/>
            <person name="Springer S."/>
            <person name="Dudas G."/>
            <person name="Patel S."/>
            <person name="Bhattacharyya A."/>
            <person name="Swaminathan H."/>
            <person name="Brugnara C."/>
            <person name="Delagrave S."/>
            <person name="Ong T."/>
            <person name="Kahvejian A."/>
            <person name="Echelard Y."/>
            <person name="Weinstein E.G."/>
            <person name="Hajjar R.J."/>
            <person name="Andersen K.G."/>
            <person name="Yozwiak N.L."/>
        </authorList>
    </citation>
    <scope>NUCLEOTIDE SEQUENCE</scope>
    <source>
        <strain evidence="9">TF1YBNDP6</strain>
    </source>
</reference>
<name>A0A8K1XI02_9VIRU</name>
<accession>A0A8K1XI02</accession>
<evidence type="ECO:0000256" key="4">
    <source>
        <dbReference type="ARBA" id="ARBA00022431"/>
    </source>
</evidence>
<comment type="function">
    <text evidence="7">Self-assembles to form an icosahedral capsid.</text>
</comment>
<protein>
    <recommendedName>
        <fullName evidence="3 7">Capsid protein</fullName>
    </recommendedName>
</protein>
<keyword evidence="4 7" id="KW-1140">T=1 icosahedral capsid protein</keyword>
<evidence type="ECO:0000256" key="2">
    <source>
        <dbReference type="ARBA" id="ARBA00006131"/>
    </source>
</evidence>
<dbReference type="EMBL" id="OK574413">
    <property type="protein sequence ID" value="UHS18380.1"/>
    <property type="molecule type" value="Genomic_DNA"/>
</dbReference>
<feature type="region of interest" description="Disordered" evidence="8">
    <location>
        <begin position="661"/>
        <end position="702"/>
    </location>
</feature>
<dbReference type="Pfam" id="PF02956">
    <property type="entry name" value="TT_ORF1"/>
    <property type="match status" value="1"/>
</dbReference>
<keyword evidence="6 7" id="KW-0946">Virion</keyword>
<evidence type="ECO:0000256" key="6">
    <source>
        <dbReference type="ARBA" id="ARBA00022844"/>
    </source>
</evidence>